<comment type="caution">
    <text evidence="1">The sequence shown here is derived from an EMBL/GenBank/DDBJ whole genome shotgun (WGS) entry which is preliminary data.</text>
</comment>
<dbReference type="AlphaFoldDB" id="A0A942E8I3"/>
<dbReference type="RefSeq" id="WP_212656952.1">
    <property type="nucleotide sequence ID" value="NZ_JAGXTP010000001.1"/>
</dbReference>
<sequence>MHKNSEIAEAIRLTAYFLWEQDGCPPGRAFEYWLRAKAQHQRQLDYDRWLAQGAPDDDVDRSDQT</sequence>
<accession>A0A942E8I3</accession>
<dbReference type="EMBL" id="JAGXTP010000001">
    <property type="protein sequence ID" value="MBS3847320.1"/>
    <property type="molecule type" value="Genomic_DNA"/>
</dbReference>
<evidence type="ECO:0000313" key="1">
    <source>
        <dbReference type="EMBL" id="MBS3847320.1"/>
    </source>
</evidence>
<gene>
    <name evidence="1" type="ORF">KD146_01300</name>
</gene>
<keyword evidence="2" id="KW-1185">Reference proteome</keyword>
<dbReference type="Pfam" id="PF11154">
    <property type="entry name" value="DUF2934"/>
    <property type="match status" value="1"/>
</dbReference>
<organism evidence="1 2">
    <name type="scientific">Devosia litorisediminis</name>
    <dbReference type="NCBI Taxonomy" id="2829817"/>
    <lineage>
        <taxon>Bacteria</taxon>
        <taxon>Pseudomonadati</taxon>
        <taxon>Pseudomonadota</taxon>
        <taxon>Alphaproteobacteria</taxon>
        <taxon>Hyphomicrobiales</taxon>
        <taxon>Devosiaceae</taxon>
        <taxon>Devosia</taxon>
    </lineage>
</organism>
<dbReference type="InterPro" id="IPR021327">
    <property type="entry name" value="DUF2934"/>
</dbReference>
<reference evidence="1" key="1">
    <citation type="submission" date="2021-04" db="EMBL/GenBank/DDBJ databases">
        <title>Devosia litorisediminis sp. nov., isolated from a sand dune.</title>
        <authorList>
            <person name="Park S."/>
            <person name="Yoon J.-H."/>
        </authorList>
    </citation>
    <scope>NUCLEOTIDE SEQUENCE</scope>
    <source>
        <strain evidence="1">BSSL-BM10</strain>
    </source>
</reference>
<proteinExistence type="predicted"/>
<name>A0A942E8I3_9HYPH</name>
<protein>
    <submittedName>
        <fullName evidence="1">DUF2934 domain-containing protein</fullName>
    </submittedName>
</protein>
<evidence type="ECO:0000313" key="2">
    <source>
        <dbReference type="Proteomes" id="UP000678281"/>
    </source>
</evidence>
<dbReference type="Proteomes" id="UP000678281">
    <property type="component" value="Unassembled WGS sequence"/>
</dbReference>